<protein>
    <submittedName>
        <fullName evidence="1">Uncharacterized protein</fullName>
    </submittedName>
</protein>
<evidence type="ECO:0000313" key="3">
    <source>
        <dbReference type="Proteomes" id="UP000188532"/>
    </source>
</evidence>
<gene>
    <name evidence="2" type="ORF">BZL29_3249</name>
    <name evidence="1" type="ORF">BZL30_8230</name>
</gene>
<sequence length="40" mass="4173">MTGTNLSACESARCLAEPRDASTFYGNRLVTADNPGVIGL</sequence>
<accession>A0A1V3WHR2</accession>
<evidence type="ECO:0000313" key="1">
    <source>
        <dbReference type="EMBL" id="OOK66524.1"/>
    </source>
</evidence>
<reference evidence="3 4" key="1">
    <citation type="submission" date="2017-02" db="EMBL/GenBank/DDBJ databases">
        <title>Complete genome sequences of Mycobacterium kansasii strains isolated from rhesus macaques.</title>
        <authorList>
            <person name="Panda A."/>
            <person name="Nagaraj S."/>
            <person name="Zhao X."/>
            <person name="Tettelin H."/>
            <person name="Detolla L.J."/>
        </authorList>
    </citation>
    <scope>NUCLEOTIDE SEQUENCE [LARGE SCALE GENOMIC DNA]</scope>
    <source>
        <strain evidence="2 3">11-3469</strain>
        <strain evidence="1 4">11-3813</strain>
    </source>
</reference>
<proteinExistence type="predicted"/>
<evidence type="ECO:0000313" key="2">
    <source>
        <dbReference type="EMBL" id="OOK76858.1"/>
    </source>
</evidence>
<dbReference type="EMBL" id="MVBM01000009">
    <property type="protein sequence ID" value="OOK66524.1"/>
    <property type="molecule type" value="Genomic_DNA"/>
</dbReference>
<evidence type="ECO:0000313" key="4">
    <source>
        <dbReference type="Proteomes" id="UP000189229"/>
    </source>
</evidence>
<name>A0A1V3WHR2_MYCKA</name>
<dbReference type="Proteomes" id="UP000188532">
    <property type="component" value="Unassembled WGS sequence"/>
</dbReference>
<comment type="caution">
    <text evidence="1">The sequence shown here is derived from an EMBL/GenBank/DDBJ whole genome shotgun (WGS) entry which is preliminary data.</text>
</comment>
<organism evidence="1 4">
    <name type="scientific">Mycobacterium kansasii</name>
    <dbReference type="NCBI Taxonomy" id="1768"/>
    <lineage>
        <taxon>Bacteria</taxon>
        <taxon>Bacillati</taxon>
        <taxon>Actinomycetota</taxon>
        <taxon>Actinomycetes</taxon>
        <taxon>Mycobacteriales</taxon>
        <taxon>Mycobacteriaceae</taxon>
        <taxon>Mycobacterium</taxon>
    </lineage>
</organism>
<dbReference type="AlphaFoldDB" id="A0A1V3WHR2"/>
<dbReference type="Proteomes" id="UP000189229">
    <property type="component" value="Unassembled WGS sequence"/>
</dbReference>
<dbReference type="EMBL" id="MVBN01000003">
    <property type="protein sequence ID" value="OOK76858.1"/>
    <property type="molecule type" value="Genomic_DNA"/>
</dbReference>